<feature type="binding site" evidence="9">
    <location>
        <position position="239"/>
    </location>
    <ligand>
        <name>substrate</name>
    </ligand>
</feature>
<evidence type="ECO:0000256" key="6">
    <source>
        <dbReference type="ARBA" id="ARBA00022842"/>
    </source>
</evidence>
<keyword evidence="4 9" id="KW-0418">Kinase</keyword>
<dbReference type="Gene3D" id="3.40.1190.20">
    <property type="match status" value="1"/>
</dbReference>
<feature type="binding site" evidence="9">
    <location>
        <position position="235"/>
    </location>
    <ligand>
        <name>K(+)</name>
        <dbReference type="ChEBI" id="CHEBI:29103"/>
    </ligand>
</feature>
<keyword evidence="2 9" id="KW-0479">Metal-binding</keyword>
<comment type="catalytic activity">
    <reaction evidence="9">
        <text>D-ribose + ATP = D-ribose 5-phosphate + ADP + H(+)</text>
        <dbReference type="Rhea" id="RHEA:13697"/>
        <dbReference type="ChEBI" id="CHEBI:15378"/>
        <dbReference type="ChEBI" id="CHEBI:30616"/>
        <dbReference type="ChEBI" id="CHEBI:47013"/>
        <dbReference type="ChEBI" id="CHEBI:78346"/>
        <dbReference type="ChEBI" id="CHEBI:456216"/>
        <dbReference type="EC" id="2.7.1.15"/>
    </reaction>
</comment>
<evidence type="ECO:0000313" key="12">
    <source>
        <dbReference type="Proteomes" id="UP000529417"/>
    </source>
</evidence>
<dbReference type="EC" id="2.7.1.15" evidence="9"/>
<evidence type="ECO:0000256" key="8">
    <source>
        <dbReference type="ARBA" id="ARBA00023277"/>
    </source>
</evidence>
<dbReference type="PANTHER" id="PTHR10584">
    <property type="entry name" value="SUGAR KINASE"/>
    <property type="match status" value="1"/>
</dbReference>
<evidence type="ECO:0000256" key="4">
    <source>
        <dbReference type="ARBA" id="ARBA00022777"/>
    </source>
</evidence>
<dbReference type="InterPro" id="IPR002139">
    <property type="entry name" value="Ribo/fructo_kinase"/>
</dbReference>
<dbReference type="InterPro" id="IPR011611">
    <property type="entry name" value="PfkB_dom"/>
</dbReference>
<dbReference type="HAMAP" id="MF_01987">
    <property type="entry name" value="Ribokinase"/>
    <property type="match status" value="1"/>
</dbReference>
<feature type="binding site" evidence="9">
    <location>
        <begin position="238"/>
        <end position="239"/>
    </location>
    <ligand>
        <name>ATP</name>
        <dbReference type="ChEBI" id="CHEBI:30616"/>
    </ligand>
</feature>
<comment type="pathway">
    <text evidence="9">Carbohydrate metabolism; D-ribose degradation; D-ribose 5-phosphate from beta-D-ribopyranose: step 2/2.</text>
</comment>
<comment type="subcellular location">
    <subcellularLocation>
        <location evidence="9">Cytoplasm</location>
    </subcellularLocation>
</comment>
<evidence type="ECO:0000256" key="2">
    <source>
        <dbReference type="ARBA" id="ARBA00022723"/>
    </source>
</evidence>
<evidence type="ECO:0000256" key="1">
    <source>
        <dbReference type="ARBA" id="ARBA00022679"/>
    </source>
</evidence>
<gene>
    <name evidence="9" type="primary">rbsK</name>
    <name evidence="11" type="ORF">HUK65_11730</name>
</gene>
<dbReference type="AlphaFoldDB" id="A0A7Z0I0H3"/>
<protein>
    <recommendedName>
        <fullName evidence="9">Ribokinase</fullName>
        <shortName evidence="9">RK</shortName>
        <ecNumber evidence="9">2.7.1.15</ecNumber>
    </recommendedName>
</protein>
<feature type="domain" description="Carbohydrate kinase PfkB" evidence="10">
    <location>
        <begin position="3"/>
        <end position="281"/>
    </location>
</feature>
<evidence type="ECO:0000259" key="10">
    <source>
        <dbReference type="Pfam" id="PF00294"/>
    </source>
</evidence>
<comment type="activity regulation">
    <text evidence="9">Activated by a monovalent cation that binds near, but not in, the active site. The most likely occupant of the site in vivo is potassium. Ion binding induces a conformational change that may alter substrate affinity.</text>
</comment>
<organism evidence="11 12">
    <name type="scientific">Rhabdonatronobacter sediminivivens</name>
    <dbReference type="NCBI Taxonomy" id="2743469"/>
    <lineage>
        <taxon>Bacteria</taxon>
        <taxon>Pseudomonadati</taxon>
        <taxon>Pseudomonadota</taxon>
        <taxon>Alphaproteobacteria</taxon>
        <taxon>Rhodobacterales</taxon>
        <taxon>Paracoccaceae</taxon>
        <taxon>Rhabdonatronobacter</taxon>
    </lineage>
</organism>
<dbReference type="InterPro" id="IPR011877">
    <property type="entry name" value="Ribokinase"/>
</dbReference>
<name>A0A7Z0I0H3_9RHOB</name>
<dbReference type="GO" id="GO:0004747">
    <property type="term" value="F:ribokinase activity"/>
    <property type="evidence" value="ECO:0007669"/>
    <property type="project" value="UniProtKB-UniRule"/>
</dbReference>
<feature type="binding site" evidence="9">
    <location>
        <begin position="38"/>
        <end position="42"/>
    </location>
    <ligand>
        <name>substrate</name>
    </ligand>
</feature>
<keyword evidence="12" id="KW-1185">Reference proteome</keyword>
<feature type="binding site" evidence="9">
    <location>
        <begin position="206"/>
        <end position="211"/>
    </location>
    <ligand>
        <name>ATP</name>
        <dbReference type="ChEBI" id="CHEBI:30616"/>
    </ligand>
</feature>
<dbReference type="GO" id="GO:0005829">
    <property type="term" value="C:cytosol"/>
    <property type="evidence" value="ECO:0007669"/>
    <property type="project" value="TreeGrafter"/>
</dbReference>
<dbReference type="CDD" id="cd01174">
    <property type="entry name" value="ribokinase"/>
    <property type="match status" value="1"/>
</dbReference>
<keyword evidence="1 9" id="KW-0808">Transferase</keyword>
<proteinExistence type="inferred from homology"/>
<keyword evidence="6 9" id="KW-0460">Magnesium</keyword>
<feature type="binding site" evidence="9">
    <location>
        <position position="180"/>
    </location>
    <ligand>
        <name>ATP</name>
        <dbReference type="ChEBI" id="CHEBI:30616"/>
    </ligand>
</feature>
<dbReference type="GO" id="GO:0046872">
    <property type="term" value="F:metal ion binding"/>
    <property type="evidence" value="ECO:0007669"/>
    <property type="project" value="UniProtKB-KW"/>
</dbReference>
<keyword evidence="9" id="KW-0963">Cytoplasm</keyword>
<feature type="active site" description="Proton acceptor" evidence="9">
    <location>
        <position position="239"/>
    </location>
</feature>
<feature type="binding site" evidence="9">
    <location>
        <begin position="10"/>
        <end position="12"/>
    </location>
    <ligand>
        <name>substrate</name>
    </ligand>
</feature>
<dbReference type="Pfam" id="PF00294">
    <property type="entry name" value="PfkB"/>
    <property type="match status" value="1"/>
</dbReference>
<feature type="binding site" evidence="9">
    <location>
        <position position="269"/>
    </location>
    <ligand>
        <name>K(+)</name>
        <dbReference type="ChEBI" id="CHEBI:29103"/>
    </ligand>
</feature>
<sequence>MTVYCFGSINIDHFYRLPRLPAPGETLAVLDHATGLGGKGANQSVAAARASARTVHLGAVGRDGAGMLERLAALGVDCAGVVQRDDMVTGHAVIMVDDAGENSIVIHPGANRAQDLGAVQAALAQAALGDILLLQNETDLQPEVAELAIGKGLEVIYSAAPFEVEATRAILPFCNMLVLNAVEAAQLSEALDMPLEDLPVETVVVTRGSDGADWIARGAPPIHMPAFAVTAVDTTGAGDCFAGTLAAALDAGLPPTDSMRRATAAAALQVTQHGTAEAMPDADAVAAFLAEQDRA</sequence>
<dbReference type="UniPathway" id="UPA00916">
    <property type="reaction ID" value="UER00889"/>
</dbReference>
<dbReference type="EMBL" id="JACBXS010000023">
    <property type="protein sequence ID" value="NYS25662.1"/>
    <property type="molecule type" value="Genomic_DNA"/>
</dbReference>
<feature type="binding site" evidence="9">
    <location>
        <position position="272"/>
    </location>
    <ligand>
        <name>K(+)</name>
        <dbReference type="ChEBI" id="CHEBI:29103"/>
    </ligand>
</feature>
<keyword evidence="5 9" id="KW-0067">ATP-binding</keyword>
<dbReference type="PANTHER" id="PTHR10584:SF166">
    <property type="entry name" value="RIBOKINASE"/>
    <property type="match status" value="1"/>
</dbReference>
<feature type="binding site" evidence="9">
    <location>
        <position position="137"/>
    </location>
    <ligand>
        <name>substrate</name>
    </ligand>
</feature>
<comment type="subunit">
    <text evidence="9">Homodimer.</text>
</comment>
<dbReference type="PRINTS" id="PR00990">
    <property type="entry name" value="RIBOKINASE"/>
</dbReference>
<evidence type="ECO:0000256" key="7">
    <source>
        <dbReference type="ARBA" id="ARBA00022958"/>
    </source>
</evidence>
<comment type="caution">
    <text evidence="11">The sequence shown here is derived from an EMBL/GenBank/DDBJ whole genome shotgun (WGS) entry which is preliminary data.</text>
</comment>
<evidence type="ECO:0000256" key="5">
    <source>
        <dbReference type="ARBA" id="ARBA00022840"/>
    </source>
</evidence>
<comment type="caution">
    <text evidence="9">Lacks conserved residue(s) required for the propagation of feature annotation.</text>
</comment>
<evidence type="ECO:0000313" key="11">
    <source>
        <dbReference type="EMBL" id="NYS25662.1"/>
    </source>
</evidence>
<feature type="binding site" evidence="9">
    <location>
        <position position="233"/>
    </location>
    <ligand>
        <name>K(+)</name>
        <dbReference type="ChEBI" id="CHEBI:29103"/>
    </ligand>
</feature>
<keyword evidence="7 9" id="KW-0630">Potassium</keyword>
<feature type="binding site" evidence="9">
    <location>
        <position position="274"/>
    </location>
    <ligand>
        <name>K(+)</name>
        <dbReference type="ChEBI" id="CHEBI:29103"/>
    </ligand>
</feature>
<dbReference type="Proteomes" id="UP000529417">
    <property type="component" value="Unassembled WGS sequence"/>
</dbReference>
<dbReference type="GO" id="GO:0019303">
    <property type="term" value="P:D-ribose catabolic process"/>
    <property type="evidence" value="ECO:0007669"/>
    <property type="project" value="UniProtKB-UniRule"/>
</dbReference>
<keyword evidence="3 9" id="KW-0547">Nucleotide-binding</keyword>
<keyword evidence="8 9" id="KW-0119">Carbohydrate metabolism</keyword>
<reference evidence="11 12" key="1">
    <citation type="journal article" date="2000" name="Arch. Microbiol.">
        <title>Rhodobaca bogoriensis gen. nov. and sp. nov., an alkaliphilic purple nonsulfur bacterium from African Rift Valley soda lakes.</title>
        <authorList>
            <person name="Milford A.D."/>
            <person name="Achenbach L.A."/>
            <person name="Jung D.O."/>
            <person name="Madigan M.T."/>
        </authorList>
    </citation>
    <scope>NUCLEOTIDE SEQUENCE [LARGE SCALE GENOMIC DNA]</scope>
    <source>
        <strain evidence="11 12">2376</strain>
    </source>
</reference>
<comment type="similarity">
    <text evidence="9">Belongs to the carbohydrate kinase PfkB family. Ribokinase subfamily.</text>
</comment>
<evidence type="ECO:0000256" key="9">
    <source>
        <dbReference type="HAMAP-Rule" id="MF_01987"/>
    </source>
</evidence>
<dbReference type="SUPFAM" id="SSF53613">
    <property type="entry name" value="Ribokinase-like"/>
    <property type="match status" value="1"/>
</dbReference>
<dbReference type="RefSeq" id="WP_179906461.1">
    <property type="nucleotide sequence ID" value="NZ_JACBXS010000023.1"/>
</dbReference>
<comment type="cofactor">
    <cofactor evidence="9">
        <name>Mg(2+)</name>
        <dbReference type="ChEBI" id="CHEBI:18420"/>
    </cofactor>
    <text evidence="9">Requires a divalent cation, most likely magnesium in vivo, as an electrophilic catalyst to aid phosphoryl group transfer. It is the chelate of the metal and the nucleotide that is the actual substrate.</text>
</comment>
<accession>A0A7Z0I0H3</accession>
<comment type="function">
    <text evidence="9">Catalyzes the phosphorylation of ribose at O-5 in a reaction requiring ATP and magnesium. The resulting D-ribose-5-phosphate can then be used either for sythesis of nucleotides, histidine, and tryptophan, or as a component of the pentose phosphate pathway.</text>
</comment>
<dbReference type="GO" id="GO:0005524">
    <property type="term" value="F:ATP binding"/>
    <property type="evidence" value="ECO:0007669"/>
    <property type="project" value="UniProtKB-UniRule"/>
</dbReference>
<dbReference type="InterPro" id="IPR029056">
    <property type="entry name" value="Ribokinase-like"/>
</dbReference>
<evidence type="ECO:0000256" key="3">
    <source>
        <dbReference type="ARBA" id="ARBA00022741"/>
    </source>
</evidence>